<dbReference type="Proteomes" id="UP000666240">
    <property type="component" value="Unassembled WGS sequence"/>
</dbReference>
<reference evidence="2" key="1">
    <citation type="submission" date="2021-03" db="EMBL/GenBank/DDBJ databases">
        <title>Genome sequencing and assembly of Tianweitania sediminis.</title>
        <authorList>
            <person name="Chhetri G."/>
        </authorList>
    </citation>
    <scope>NUCLEOTIDE SEQUENCE</scope>
    <source>
        <strain evidence="2">Z8</strain>
    </source>
</reference>
<dbReference type="EMBL" id="JAGIYY010000013">
    <property type="protein sequence ID" value="MBP0441328.1"/>
    <property type="molecule type" value="Genomic_DNA"/>
</dbReference>
<accession>A0A8J7R4Z2</accession>
<comment type="caution">
    <text evidence="2">The sequence shown here is derived from an EMBL/GenBank/DDBJ whole genome shotgun (WGS) entry which is preliminary data.</text>
</comment>
<gene>
    <name evidence="2" type="ORF">J5Y06_22015</name>
</gene>
<proteinExistence type="predicted"/>
<feature type="chain" id="PRO_5035264888" evidence="1">
    <location>
        <begin position="18"/>
        <end position="155"/>
    </location>
</feature>
<dbReference type="AlphaFoldDB" id="A0A8J7R4Z2"/>
<dbReference type="RefSeq" id="WP_209337356.1">
    <property type="nucleotide sequence ID" value="NZ_JAGIYY010000013.1"/>
</dbReference>
<protein>
    <submittedName>
        <fullName evidence="2">Uncharacterized protein</fullName>
    </submittedName>
</protein>
<keyword evidence="3" id="KW-1185">Reference proteome</keyword>
<evidence type="ECO:0000313" key="3">
    <source>
        <dbReference type="Proteomes" id="UP000666240"/>
    </source>
</evidence>
<sequence>MVRALLLALLMTAPAMAQEWHVLRDRAFGYSVPVPPGYELAMRPEAGNSRIFQNAGGGILAVWGERLDGQGFASLVRNRQKQDERGGWDITYERTTRDWASYSAVQGNQIRYVRAIRSCGDGVAFFLIDYSRSEKKRYDPIVTGMVRGMKASPRC</sequence>
<evidence type="ECO:0000313" key="2">
    <source>
        <dbReference type="EMBL" id="MBP0441328.1"/>
    </source>
</evidence>
<organism evidence="2 3">
    <name type="scientific">Tianweitania sediminis</name>
    <dbReference type="NCBI Taxonomy" id="1502156"/>
    <lineage>
        <taxon>Bacteria</taxon>
        <taxon>Pseudomonadati</taxon>
        <taxon>Pseudomonadota</taxon>
        <taxon>Alphaproteobacteria</taxon>
        <taxon>Hyphomicrobiales</taxon>
        <taxon>Phyllobacteriaceae</taxon>
        <taxon>Tianweitania</taxon>
    </lineage>
</organism>
<evidence type="ECO:0000256" key="1">
    <source>
        <dbReference type="SAM" id="SignalP"/>
    </source>
</evidence>
<feature type="signal peptide" evidence="1">
    <location>
        <begin position="1"/>
        <end position="17"/>
    </location>
</feature>
<keyword evidence="1" id="KW-0732">Signal</keyword>
<name>A0A8J7R4Z2_9HYPH</name>